<comment type="caution">
    <text evidence="3">The sequence shown here is derived from an EMBL/GenBank/DDBJ whole genome shotgun (WGS) entry which is preliminary data.</text>
</comment>
<dbReference type="GO" id="GO:0006888">
    <property type="term" value="P:endoplasmic reticulum to Golgi vesicle-mediated transport"/>
    <property type="evidence" value="ECO:0007669"/>
    <property type="project" value="TreeGrafter"/>
</dbReference>
<feature type="transmembrane region" description="Helical" evidence="1">
    <location>
        <begin position="12"/>
        <end position="32"/>
    </location>
</feature>
<dbReference type="GO" id="GO:0031902">
    <property type="term" value="C:late endosome membrane"/>
    <property type="evidence" value="ECO:0007669"/>
    <property type="project" value="TreeGrafter"/>
</dbReference>
<dbReference type="GO" id="GO:0005794">
    <property type="term" value="C:Golgi apparatus"/>
    <property type="evidence" value="ECO:0007669"/>
    <property type="project" value="TreeGrafter"/>
</dbReference>
<accession>A0A2P6U588</accession>
<keyword evidence="4" id="KW-1185">Reference proteome</keyword>
<dbReference type="OrthoDB" id="512533at2759"/>
<name>A0A2P6U588_CHLSO</name>
<evidence type="ECO:0000313" key="3">
    <source>
        <dbReference type="EMBL" id="PRW61480.1"/>
    </source>
</evidence>
<keyword evidence="3" id="KW-0489">Methyltransferase</keyword>
<dbReference type="PANTHER" id="PTHR34009">
    <property type="entry name" value="PROTEIN STAR"/>
    <property type="match status" value="1"/>
</dbReference>
<dbReference type="Pfam" id="PF05050">
    <property type="entry name" value="Methyltransf_21"/>
    <property type="match status" value="1"/>
</dbReference>
<protein>
    <submittedName>
        <fullName evidence="3">Methyltransferase fkbm family isoform B</fullName>
    </submittedName>
</protein>
<feature type="domain" description="Methyltransferase FkbM" evidence="2">
    <location>
        <begin position="118"/>
        <end position="274"/>
    </location>
</feature>
<reference evidence="3 4" key="1">
    <citation type="journal article" date="2018" name="Plant J.">
        <title>Genome sequences of Chlorella sorokiniana UTEX 1602 and Micractinium conductrix SAG 241.80: implications to maltose excretion by a green alga.</title>
        <authorList>
            <person name="Arriola M.B."/>
            <person name="Velmurugan N."/>
            <person name="Zhang Y."/>
            <person name="Plunkett M.H."/>
            <person name="Hondzo H."/>
            <person name="Barney B.M."/>
        </authorList>
    </citation>
    <scope>NUCLEOTIDE SEQUENCE [LARGE SCALE GENOMIC DNA]</scope>
    <source>
        <strain evidence="4">UTEX 1602</strain>
    </source>
</reference>
<dbReference type="PANTHER" id="PTHR34009:SF3">
    <property type="entry name" value="METHYLTRANSFERASE FKBM DOMAIN-CONTAINING PROTEIN"/>
    <property type="match status" value="1"/>
</dbReference>
<evidence type="ECO:0000259" key="2">
    <source>
        <dbReference type="Pfam" id="PF05050"/>
    </source>
</evidence>
<dbReference type="AlphaFoldDB" id="A0A2P6U588"/>
<dbReference type="InterPro" id="IPR053202">
    <property type="entry name" value="EGF_Rcpt_Signaling_Reg"/>
</dbReference>
<organism evidence="3 4">
    <name type="scientific">Chlorella sorokiniana</name>
    <name type="common">Freshwater green alga</name>
    <dbReference type="NCBI Taxonomy" id="3076"/>
    <lineage>
        <taxon>Eukaryota</taxon>
        <taxon>Viridiplantae</taxon>
        <taxon>Chlorophyta</taxon>
        <taxon>core chlorophytes</taxon>
        <taxon>Trebouxiophyceae</taxon>
        <taxon>Chlorellales</taxon>
        <taxon>Chlorellaceae</taxon>
        <taxon>Chlorella clade</taxon>
        <taxon>Chlorella</taxon>
    </lineage>
</organism>
<keyword evidence="3" id="KW-0808">Transferase</keyword>
<sequence>MAGQRAWRQRGWVAPAAAALSALCALALLIAYRPGPQDSGSTVALDSQLNAARRWLDVPADVNIPLTMPGWGFDPFKFPKLKEGEVPINANWISQFGEDKWLMDHMFYNRRNGTYLEFGAMDGDQWSNTKWLHDNAGWKGLLIEADPGQYSALAQNRKQDITVGAAICNEFRTVHYATNGAVGGIWELMAPGFKEIFHQQVDASQLPAVACVPLMFLLDSFNITHIHFWSLDVEGAELAVLEAFEFDRVAVDVIVVETDGHNRTKDAAVGSLLARNGFIAVEHGPDQTPGTLNTMDTFFVHKRYMPHRSSAPGVTELKT</sequence>
<dbReference type="EMBL" id="LHPG02000001">
    <property type="protein sequence ID" value="PRW61480.1"/>
    <property type="molecule type" value="Genomic_DNA"/>
</dbReference>
<dbReference type="Gene3D" id="3.40.50.150">
    <property type="entry name" value="Vaccinia Virus protein VP39"/>
    <property type="match status" value="1"/>
</dbReference>
<keyword evidence="1" id="KW-0812">Transmembrane</keyword>
<dbReference type="GO" id="GO:0008168">
    <property type="term" value="F:methyltransferase activity"/>
    <property type="evidence" value="ECO:0007669"/>
    <property type="project" value="UniProtKB-KW"/>
</dbReference>
<evidence type="ECO:0000313" key="4">
    <source>
        <dbReference type="Proteomes" id="UP000239899"/>
    </source>
</evidence>
<dbReference type="GO" id="GO:0032259">
    <property type="term" value="P:methylation"/>
    <property type="evidence" value="ECO:0007669"/>
    <property type="project" value="UniProtKB-KW"/>
</dbReference>
<dbReference type="GO" id="GO:0016197">
    <property type="term" value="P:endosomal transport"/>
    <property type="evidence" value="ECO:0007669"/>
    <property type="project" value="TreeGrafter"/>
</dbReference>
<dbReference type="InterPro" id="IPR029063">
    <property type="entry name" value="SAM-dependent_MTases_sf"/>
</dbReference>
<keyword evidence="1" id="KW-0472">Membrane</keyword>
<dbReference type="Proteomes" id="UP000239899">
    <property type="component" value="Unassembled WGS sequence"/>
</dbReference>
<dbReference type="InterPro" id="IPR006342">
    <property type="entry name" value="FkbM_mtfrase"/>
</dbReference>
<dbReference type="SUPFAM" id="SSF53335">
    <property type="entry name" value="S-adenosyl-L-methionine-dependent methyltransferases"/>
    <property type="match status" value="1"/>
</dbReference>
<dbReference type="GO" id="GO:0005886">
    <property type="term" value="C:plasma membrane"/>
    <property type="evidence" value="ECO:0007669"/>
    <property type="project" value="TreeGrafter"/>
</dbReference>
<evidence type="ECO:0000256" key="1">
    <source>
        <dbReference type="SAM" id="Phobius"/>
    </source>
</evidence>
<proteinExistence type="predicted"/>
<keyword evidence="1" id="KW-1133">Transmembrane helix</keyword>
<gene>
    <name evidence="3" type="ORF">C2E21_0054</name>
</gene>
<dbReference type="GO" id="GO:0005789">
    <property type="term" value="C:endoplasmic reticulum membrane"/>
    <property type="evidence" value="ECO:0007669"/>
    <property type="project" value="TreeGrafter"/>
</dbReference>